<sequence>MSNKFIGYKPSRYDLSNSKIDGKHSYLLEYYNKALAIDDEVIIGEELKKCLSNLIDDLDNQNYYYDCSDAELRIEFIETFIKHTKSPFNGKPFILELWEKAVIEAFYSFKRSKNGLRRFKKLILLVARKNGKSTFCAALCFTEFMIGNAGSDIICSSNDDAQANLIFEEIASMKEMFDPKDKRTHKNLKGIFNLRNKSTIKKLSDKTRNKEGRNIEFAILDESHEMKDNVIAKSIEQSQSIKDEPIFINITTEGFVDDGYLDKELKYAREVLRGDREDDTLLAWLYTMDNEIEVYQDELSWKKANPSLGTVKKWDYLRDQLRKAQADKAERVFTLSKDFNFKQNNAEAWLMEKDIENSLTYDIEDFRGCIGIGATDLSETTDLTSAKVLIMRPKDKTKYFLQHYFICETKVDEGSNEDKKNYLEWAKQGYITICPGNEVDYSEIVAWYVSLYKKYQIWVFKVGYDRWNAKSYVKEMEDYGFDNEKIPQDYKNMSTAMKMLEADLKSGCVNYNQNPIDKWCLKNTACKVDQYGQIMPMKVQGIENKRIDGAVTMIIAYATYDRFRKEYQDVMR</sequence>
<dbReference type="Pfam" id="PF03354">
    <property type="entry name" value="TerL_ATPase"/>
    <property type="match status" value="1"/>
</dbReference>
<dbReference type="InterPro" id="IPR027417">
    <property type="entry name" value="P-loop_NTPase"/>
</dbReference>
<dbReference type="KEGG" id="cle:Clole_1855"/>
<evidence type="ECO:0000313" key="3">
    <source>
        <dbReference type="EMBL" id="ADZ83577.1"/>
    </source>
</evidence>
<dbReference type="InterPro" id="IPR046461">
    <property type="entry name" value="TerL_ATPase"/>
</dbReference>
<dbReference type="Gene3D" id="3.40.50.300">
    <property type="entry name" value="P-loop containing nucleotide triphosphate hydrolases"/>
    <property type="match status" value="1"/>
</dbReference>
<reference evidence="3 4" key="1">
    <citation type="journal article" date="2011" name="J. Bacteriol.">
        <title>Complete genome sequence of the cellulose-degrading bacterium Cellulosilyticum lentocellum.</title>
        <authorList>
            <consortium name="US DOE Joint Genome Institute"/>
            <person name="Miller D.A."/>
            <person name="Suen G."/>
            <person name="Bruce D."/>
            <person name="Copeland A."/>
            <person name="Cheng J.F."/>
            <person name="Detter C."/>
            <person name="Goodwin L.A."/>
            <person name="Han C.S."/>
            <person name="Hauser L.J."/>
            <person name="Land M.L."/>
            <person name="Lapidus A."/>
            <person name="Lucas S."/>
            <person name="Meincke L."/>
            <person name="Pitluck S."/>
            <person name="Tapia R."/>
            <person name="Teshima H."/>
            <person name="Woyke T."/>
            <person name="Fox B.G."/>
            <person name="Angert E.R."/>
            <person name="Currie C.R."/>
        </authorList>
    </citation>
    <scope>NUCLEOTIDE SEQUENCE [LARGE SCALE GENOMIC DNA]</scope>
    <source>
        <strain evidence="4">ATCC 49066 / DSM 5427 / NCIMB 11756 / RHM5</strain>
    </source>
</reference>
<dbReference type="eggNOG" id="COG4626">
    <property type="taxonomic scope" value="Bacteria"/>
</dbReference>
<keyword evidence="4" id="KW-1185">Reference proteome</keyword>
<dbReference type="GO" id="GO:0004519">
    <property type="term" value="F:endonuclease activity"/>
    <property type="evidence" value="ECO:0007669"/>
    <property type="project" value="InterPro"/>
</dbReference>
<protein>
    <submittedName>
        <fullName evidence="3">Terminase</fullName>
    </submittedName>
</protein>
<dbReference type="PANTHER" id="PTHR41287:SF1">
    <property type="entry name" value="PROTEIN YMFN"/>
    <property type="match status" value="1"/>
</dbReference>
<gene>
    <name evidence="3" type="ordered locus">Clole_1855</name>
</gene>
<dbReference type="AlphaFoldDB" id="F2JNC3"/>
<dbReference type="RefSeq" id="WP_013656874.1">
    <property type="nucleotide sequence ID" value="NC_015275.1"/>
</dbReference>
<dbReference type="STRING" id="642492.Clole_1855"/>
<dbReference type="InterPro" id="IPR046462">
    <property type="entry name" value="TerL_nuclease"/>
</dbReference>
<name>F2JNC3_CELLD</name>
<dbReference type="Proteomes" id="UP000008467">
    <property type="component" value="Chromosome"/>
</dbReference>
<dbReference type="Pfam" id="PF20441">
    <property type="entry name" value="TerL_nuclease"/>
    <property type="match status" value="1"/>
</dbReference>
<feature type="domain" description="Terminase large subunit-like endonuclease" evidence="2">
    <location>
        <begin position="277"/>
        <end position="558"/>
    </location>
</feature>
<organism evidence="3 4">
    <name type="scientific">Cellulosilyticum lentocellum (strain ATCC 49066 / DSM 5427 / NCIMB 11756 / RHM5)</name>
    <name type="common">Clostridium lentocellum</name>
    <dbReference type="NCBI Taxonomy" id="642492"/>
    <lineage>
        <taxon>Bacteria</taxon>
        <taxon>Bacillati</taxon>
        <taxon>Bacillota</taxon>
        <taxon>Clostridia</taxon>
        <taxon>Lachnospirales</taxon>
        <taxon>Cellulosilyticaceae</taxon>
        <taxon>Cellulosilyticum</taxon>
    </lineage>
</organism>
<accession>F2JNC3</accession>
<dbReference type="HOGENOM" id="CLU_026632_6_1_9"/>
<proteinExistence type="predicted"/>
<evidence type="ECO:0000259" key="2">
    <source>
        <dbReference type="Pfam" id="PF20441"/>
    </source>
</evidence>
<feature type="domain" description="Terminase large subunit-like ATPase" evidence="1">
    <location>
        <begin position="98"/>
        <end position="269"/>
    </location>
</feature>
<evidence type="ECO:0000313" key="4">
    <source>
        <dbReference type="Proteomes" id="UP000008467"/>
    </source>
</evidence>
<dbReference type="PANTHER" id="PTHR41287">
    <property type="match status" value="1"/>
</dbReference>
<dbReference type="InterPro" id="IPR005021">
    <property type="entry name" value="Terminase_largesu-like"/>
</dbReference>
<evidence type="ECO:0000259" key="1">
    <source>
        <dbReference type="Pfam" id="PF03354"/>
    </source>
</evidence>
<dbReference type="EMBL" id="CP002582">
    <property type="protein sequence ID" value="ADZ83577.1"/>
    <property type="molecule type" value="Genomic_DNA"/>
</dbReference>